<sequence length="124" mass="13878">MLFSPKFSLSNIHVKLTAKGLLRRLQLLSGFKKNTVVFQAVDKSKAKGSSRSQQQGHANGHPDLVPPETKPRGLEYYKALCEKKNQTIQQLKNSFVASNRRFEAIAVVVQNLYIQGEMPASGMY</sequence>
<evidence type="ECO:0000313" key="2">
    <source>
        <dbReference type="EMBL" id="KAG7329237.1"/>
    </source>
</evidence>
<gene>
    <name evidence="2" type="ORF">KOW79_007411</name>
</gene>
<reference evidence="2 3" key="1">
    <citation type="submission" date="2021-06" db="EMBL/GenBank/DDBJ databases">
        <title>Chromosome-level genome assembly of the red-tail catfish (Hemibagrus wyckioides).</title>
        <authorList>
            <person name="Shao F."/>
        </authorList>
    </citation>
    <scope>NUCLEOTIDE SEQUENCE [LARGE SCALE GENOMIC DNA]</scope>
    <source>
        <strain evidence="2">EC202008001</strain>
        <tissue evidence="2">Blood</tissue>
    </source>
</reference>
<dbReference type="EMBL" id="JAHKSW010000008">
    <property type="protein sequence ID" value="KAG7329237.1"/>
    <property type="molecule type" value="Genomic_DNA"/>
</dbReference>
<dbReference type="Proteomes" id="UP000824219">
    <property type="component" value="Linkage Group LG08"/>
</dbReference>
<feature type="region of interest" description="Disordered" evidence="1">
    <location>
        <begin position="42"/>
        <end position="71"/>
    </location>
</feature>
<protein>
    <submittedName>
        <fullName evidence="2">Uncharacterized protein</fullName>
    </submittedName>
</protein>
<comment type="caution">
    <text evidence="2">The sequence shown here is derived from an EMBL/GenBank/DDBJ whole genome shotgun (WGS) entry which is preliminary data.</text>
</comment>
<dbReference type="AlphaFoldDB" id="A0A9D3NYJ2"/>
<evidence type="ECO:0000313" key="3">
    <source>
        <dbReference type="Proteomes" id="UP000824219"/>
    </source>
</evidence>
<organism evidence="2 3">
    <name type="scientific">Hemibagrus wyckioides</name>
    <dbReference type="NCBI Taxonomy" id="337641"/>
    <lineage>
        <taxon>Eukaryota</taxon>
        <taxon>Metazoa</taxon>
        <taxon>Chordata</taxon>
        <taxon>Craniata</taxon>
        <taxon>Vertebrata</taxon>
        <taxon>Euteleostomi</taxon>
        <taxon>Actinopterygii</taxon>
        <taxon>Neopterygii</taxon>
        <taxon>Teleostei</taxon>
        <taxon>Ostariophysi</taxon>
        <taxon>Siluriformes</taxon>
        <taxon>Bagridae</taxon>
        <taxon>Hemibagrus</taxon>
    </lineage>
</organism>
<feature type="compositionally biased region" description="Polar residues" evidence="1">
    <location>
        <begin position="47"/>
        <end position="57"/>
    </location>
</feature>
<dbReference type="OrthoDB" id="8917857at2759"/>
<name>A0A9D3NYJ2_9TELE</name>
<accession>A0A9D3NYJ2</accession>
<keyword evidence="3" id="KW-1185">Reference proteome</keyword>
<proteinExistence type="predicted"/>
<evidence type="ECO:0000256" key="1">
    <source>
        <dbReference type="SAM" id="MobiDB-lite"/>
    </source>
</evidence>